<dbReference type="PANTHER" id="PTHR43695:SF2">
    <property type="entry name" value="PUTATIVE (AFU_ORTHOLOGUE AFUA_2G17250)-RELATED"/>
    <property type="match status" value="1"/>
</dbReference>
<dbReference type="EMBL" id="JAKJXP020000029">
    <property type="protein sequence ID" value="KAK7753337.1"/>
    <property type="molecule type" value="Genomic_DNA"/>
</dbReference>
<dbReference type="SUPFAM" id="SSF52266">
    <property type="entry name" value="SGNH hydrolase"/>
    <property type="match status" value="1"/>
</dbReference>
<name>A0AAN9UUC9_9PEZI</name>
<keyword evidence="3" id="KW-1185">Reference proteome</keyword>
<sequence>MMLSPLLLASLALTGAAASSRVQYRDSKPPAFLLAGDSTTAVNGGWGNGLLATLIQPATGLNVGRSGATTASFKADGSWSNVTDHVKQYLGDHDVYVTISFGHNDQKDTSGVTFEQYQTNLINFAKEIQDLGGKPKSSADEMKKLLVSSLTRRVFEGGQVVDSLHDQRLAAIEAAQQTGSSVIDLNAASMKYVNAIGQAAAYEYNWGDDKKDTTHLNPWGEVVFGRMVADLIVDALPSVEPYITANATMSDLIANGQPA</sequence>
<feature type="chain" id="PRO_5042824550" description="SGNH hydrolase-type esterase domain-containing protein" evidence="1">
    <location>
        <begin position="19"/>
        <end position="259"/>
    </location>
</feature>
<gene>
    <name evidence="2" type="ORF">SLS62_004627</name>
</gene>
<comment type="caution">
    <text evidence="2">The sequence shown here is derived from an EMBL/GenBank/DDBJ whole genome shotgun (WGS) entry which is preliminary data.</text>
</comment>
<evidence type="ECO:0008006" key="4">
    <source>
        <dbReference type="Google" id="ProtNLM"/>
    </source>
</evidence>
<dbReference type="GO" id="GO:0016788">
    <property type="term" value="F:hydrolase activity, acting on ester bonds"/>
    <property type="evidence" value="ECO:0007669"/>
    <property type="project" value="InterPro"/>
</dbReference>
<dbReference type="InterPro" id="IPR036514">
    <property type="entry name" value="SGNH_hydro_sf"/>
</dbReference>
<dbReference type="Proteomes" id="UP001320420">
    <property type="component" value="Unassembled WGS sequence"/>
</dbReference>
<feature type="signal peptide" evidence="1">
    <location>
        <begin position="1"/>
        <end position="18"/>
    </location>
</feature>
<dbReference type="CDD" id="cd01821">
    <property type="entry name" value="Rhamnogalacturan_acetylesterase_like"/>
    <property type="match status" value="1"/>
</dbReference>
<dbReference type="PANTHER" id="PTHR43695">
    <property type="entry name" value="PUTATIVE (AFU_ORTHOLOGUE AFUA_2G17250)-RELATED"/>
    <property type="match status" value="1"/>
</dbReference>
<organism evidence="2 3">
    <name type="scientific">Diatrype stigma</name>
    <dbReference type="NCBI Taxonomy" id="117547"/>
    <lineage>
        <taxon>Eukaryota</taxon>
        <taxon>Fungi</taxon>
        <taxon>Dikarya</taxon>
        <taxon>Ascomycota</taxon>
        <taxon>Pezizomycotina</taxon>
        <taxon>Sordariomycetes</taxon>
        <taxon>Xylariomycetidae</taxon>
        <taxon>Xylariales</taxon>
        <taxon>Diatrypaceae</taxon>
        <taxon>Diatrype</taxon>
    </lineage>
</organism>
<dbReference type="Pfam" id="PF00657">
    <property type="entry name" value="Lipase_GDSL"/>
    <property type="match status" value="1"/>
</dbReference>
<protein>
    <recommendedName>
        <fullName evidence="4">SGNH hydrolase-type esterase domain-containing protein</fullName>
    </recommendedName>
</protein>
<reference evidence="2 3" key="1">
    <citation type="submission" date="2024-02" db="EMBL/GenBank/DDBJ databases">
        <title>De novo assembly and annotation of 12 fungi associated with fruit tree decline syndrome in Ontario, Canada.</title>
        <authorList>
            <person name="Sulman M."/>
            <person name="Ellouze W."/>
            <person name="Ilyukhin E."/>
        </authorList>
    </citation>
    <scope>NUCLEOTIDE SEQUENCE [LARGE SCALE GENOMIC DNA]</scope>
    <source>
        <strain evidence="2 3">M11/M66-122</strain>
    </source>
</reference>
<accession>A0AAN9UUC9</accession>
<dbReference type="AlphaFoldDB" id="A0AAN9UUC9"/>
<keyword evidence="1" id="KW-0732">Signal</keyword>
<evidence type="ECO:0000313" key="3">
    <source>
        <dbReference type="Proteomes" id="UP001320420"/>
    </source>
</evidence>
<dbReference type="InterPro" id="IPR001087">
    <property type="entry name" value="GDSL"/>
</dbReference>
<evidence type="ECO:0000313" key="2">
    <source>
        <dbReference type="EMBL" id="KAK7753337.1"/>
    </source>
</evidence>
<proteinExistence type="predicted"/>
<dbReference type="Gene3D" id="3.40.50.1110">
    <property type="entry name" value="SGNH hydrolase"/>
    <property type="match status" value="1"/>
</dbReference>
<dbReference type="InterPro" id="IPR037459">
    <property type="entry name" value="RhgT-like"/>
</dbReference>
<evidence type="ECO:0000256" key="1">
    <source>
        <dbReference type="SAM" id="SignalP"/>
    </source>
</evidence>